<dbReference type="GO" id="GO:0003968">
    <property type="term" value="F:RNA-directed RNA polymerase activity"/>
    <property type="evidence" value="ECO:0007669"/>
    <property type="project" value="UniProtKB-EC"/>
</dbReference>
<sequence>MQVRPQRLVNKMFKGQVGSTMEVYVDDMLVKSKEEDHLRALKRAFETMRAYGMKLNPSKCTFGVRGGKFLGYMVSERGVEANPEKSKRSLG</sequence>
<evidence type="ECO:0000256" key="2">
    <source>
        <dbReference type="ARBA" id="ARBA00022741"/>
    </source>
</evidence>
<proteinExistence type="predicted"/>
<dbReference type="Gene3D" id="3.30.70.270">
    <property type="match status" value="1"/>
</dbReference>
<dbReference type="GO" id="GO:0000166">
    <property type="term" value="F:nucleotide binding"/>
    <property type="evidence" value="ECO:0007669"/>
    <property type="project" value="UniProtKB-KW"/>
</dbReference>
<evidence type="ECO:0000256" key="1">
    <source>
        <dbReference type="ARBA" id="ARBA00012494"/>
    </source>
</evidence>
<evidence type="ECO:0000313" key="6">
    <source>
        <dbReference type="EMBL" id="KAL0344703.1"/>
    </source>
</evidence>
<dbReference type="InterPro" id="IPR043128">
    <property type="entry name" value="Rev_trsase/Diguanyl_cyclase"/>
</dbReference>
<feature type="domain" description="RdRp catalytic" evidence="4">
    <location>
        <begin position="1"/>
        <end position="59"/>
    </location>
</feature>
<reference evidence="6" key="1">
    <citation type="submission" date="2020-06" db="EMBL/GenBank/DDBJ databases">
        <authorList>
            <person name="Li T."/>
            <person name="Hu X."/>
            <person name="Zhang T."/>
            <person name="Song X."/>
            <person name="Zhang H."/>
            <person name="Dai N."/>
            <person name="Sheng W."/>
            <person name="Hou X."/>
            <person name="Wei L."/>
        </authorList>
    </citation>
    <scope>NUCLEOTIDE SEQUENCE</scope>
    <source>
        <strain evidence="6">G02</strain>
        <tissue evidence="6">Leaf</tissue>
    </source>
</reference>
<protein>
    <recommendedName>
        <fullName evidence="1">RNA-directed RNA polymerase</fullName>
        <ecNumber evidence="1">2.7.7.48</ecNumber>
    </recommendedName>
</protein>
<organism evidence="6">
    <name type="scientific">Sesamum radiatum</name>
    <name type="common">Black benniseed</name>
    <dbReference type="NCBI Taxonomy" id="300843"/>
    <lineage>
        <taxon>Eukaryota</taxon>
        <taxon>Viridiplantae</taxon>
        <taxon>Streptophyta</taxon>
        <taxon>Embryophyta</taxon>
        <taxon>Tracheophyta</taxon>
        <taxon>Spermatophyta</taxon>
        <taxon>Magnoliopsida</taxon>
        <taxon>eudicotyledons</taxon>
        <taxon>Gunneridae</taxon>
        <taxon>Pentapetalae</taxon>
        <taxon>asterids</taxon>
        <taxon>lamiids</taxon>
        <taxon>Lamiales</taxon>
        <taxon>Pedaliaceae</taxon>
        <taxon>Sesamum</taxon>
    </lineage>
</organism>
<dbReference type="EMBL" id="JACGWJ010000019">
    <property type="protein sequence ID" value="KAL0344703.1"/>
    <property type="molecule type" value="Genomic_DNA"/>
</dbReference>
<dbReference type="Pfam" id="PF00078">
    <property type="entry name" value="RVT_1"/>
    <property type="match status" value="1"/>
</dbReference>
<keyword evidence="3" id="KW-0693">Viral RNA replication</keyword>
<dbReference type="GO" id="GO:0019079">
    <property type="term" value="P:viral genome replication"/>
    <property type="evidence" value="ECO:0007669"/>
    <property type="project" value="InterPro"/>
</dbReference>
<dbReference type="PANTHER" id="PTHR24559">
    <property type="entry name" value="TRANSPOSON TY3-I GAG-POL POLYPROTEIN"/>
    <property type="match status" value="1"/>
</dbReference>
<keyword evidence="2" id="KW-0547">Nucleotide-binding</keyword>
<evidence type="ECO:0000259" key="5">
    <source>
        <dbReference type="PROSITE" id="PS50878"/>
    </source>
</evidence>
<dbReference type="InterPro" id="IPR000477">
    <property type="entry name" value="RT_dom"/>
</dbReference>
<dbReference type="InterPro" id="IPR007096">
    <property type="entry name" value="RNA-dir_Rpol_cat_phage"/>
</dbReference>
<evidence type="ECO:0000259" key="4">
    <source>
        <dbReference type="PROSITE" id="PS50522"/>
    </source>
</evidence>
<dbReference type="InterPro" id="IPR043502">
    <property type="entry name" value="DNA/RNA_pol_sf"/>
</dbReference>
<name>A0AAW2NNA3_SESRA</name>
<gene>
    <name evidence="6" type="ORF">Sradi_4301600</name>
</gene>
<dbReference type="AlphaFoldDB" id="A0AAW2NNA3"/>
<dbReference type="PROSITE" id="PS50522">
    <property type="entry name" value="RDRP_PHAGE"/>
    <property type="match status" value="1"/>
</dbReference>
<evidence type="ECO:0000256" key="3">
    <source>
        <dbReference type="ARBA" id="ARBA00022953"/>
    </source>
</evidence>
<dbReference type="InterPro" id="IPR053134">
    <property type="entry name" value="RNA-dir_DNA_polymerase"/>
</dbReference>
<feature type="domain" description="Reverse transcriptase" evidence="5">
    <location>
        <begin position="1"/>
        <end position="74"/>
    </location>
</feature>
<dbReference type="PANTHER" id="PTHR24559:SF431">
    <property type="entry name" value="RNA-DIRECTED DNA POLYMERASE HOMOLOG"/>
    <property type="match status" value="1"/>
</dbReference>
<comment type="caution">
    <text evidence="6">The sequence shown here is derived from an EMBL/GenBank/DDBJ whole genome shotgun (WGS) entry which is preliminary data.</text>
</comment>
<dbReference type="EC" id="2.7.7.48" evidence="1"/>
<reference evidence="6" key="2">
    <citation type="journal article" date="2024" name="Plant">
        <title>Genomic evolution and insights into agronomic trait innovations of Sesamum species.</title>
        <authorList>
            <person name="Miao H."/>
            <person name="Wang L."/>
            <person name="Qu L."/>
            <person name="Liu H."/>
            <person name="Sun Y."/>
            <person name="Le M."/>
            <person name="Wang Q."/>
            <person name="Wei S."/>
            <person name="Zheng Y."/>
            <person name="Lin W."/>
            <person name="Duan Y."/>
            <person name="Cao H."/>
            <person name="Xiong S."/>
            <person name="Wang X."/>
            <person name="Wei L."/>
            <person name="Li C."/>
            <person name="Ma Q."/>
            <person name="Ju M."/>
            <person name="Zhao R."/>
            <person name="Li G."/>
            <person name="Mu C."/>
            <person name="Tian Q."/>
            <person name="Mei H."/>
            <person name="Zhang T."/>
            <person name="Gao T."/>
            <person name="Zhang H."/>
        </authorList>
    </citation>
    <scope>NUCLEOTIDE SEQUENCE</scope>
    <source>
        <strain evidence="6">G02</strain>
    </source>
</reference>
<dbReference type="PROSITE" id="PS50878">
    <property type="entry name" value="RT_POL"/>
    <property type="match status" value="1"/>
</dbReference>
<dbReference type="SUPFAM" id="SSF56672">
    <property type="entry name" value="DNA/RNA polymerases"/>
    <property type="match status" value="1"/>
</dbReference>
<accession>A0AAW2NNA3</accession>